<evidence type="ECO:0000256" key="1">
    <source>
        <dbReference type="SAM" id="MobiDB-lite"/>
    </source>
</evidence>
<proteinExistence type="predicted"/>
<accession>A0A453RQ29</accession>
<organism evidence="2 3">
    <name type="scientific">Aegilops tauschii subsp. strangulata</name>
    <name type="common">Goatgrass</name>
    <dbReference type="NCBI Taxonomy" id="200361"/>
    <lineage>
        <taxon>Eukaryota</taxon>
        <taxon>Viridiplantae</taxon>
        <taxon>Streptophyta</taxon>
        <taxon>Embryophyta</taxon>
        <taxon>Tracheophyta</taxon>
        <taxon>Spermatophyta</taxon>
        <taxon>Magnoliopsida</taxon>
        <taxon>Liliopsida</taxon>
        <taxon>Poales</taxon>
        <taxon>Poaceae</taxon>
        <taxon>BOP clade</taxon>
        <taxon>Pooideae</taxon>
        <taxon>Triticodae</taxon>
        <taxon>Triticeae</taxon>
        <taxon>Triticinae</taxon>
        <taxon>Aegilops</taxon>
    </lineage>
</organism>
<feature type="region of interest" description="Disordered" evidence="1">
    <location>
        <begin position="40"/>
        <end position="63"/>
    </location>
</feature>
<evidence type="ECO:0000313" key="2">
    <source>
        <dbReference type="EnsemblPlants" id="AET7Gv20656600.15"/>
    </source>
</evidence>
<reference evidence="2" key="4">
    <citation type="submission" date="2019-03" db="UniProtKB">
        <authorList>
            <consortium name="EnsemblPlants"/>
        </authorList>
    </citation>
    <scope>IDENTIFICATION</scope>
</reference>
<protein>
    <submittedName>
        <fullName evidence="2">Uncharacterized protein</fullName>
    </submittedName>
</protein>
<evidence type="ECO:0000313" key="3">
    <source>
        <dbReference type="Proteomes" id="UP000015105"/>
    </source>
</evidence>
<dbReference type="Proteomes" id="UP000015105">
    <property type="component" value="Chromosome 7D"/>
</dbReference>
<dbReference type="AlphaFoldDB" id="A0A453RQ29"/>
<dbReference type="Gramene" id="AET7Gv20656600.15">
    <property type="protein sequence ID" value="AET7Gv20656600.15"/>
    <property type="gene ID" value="AET7Gv20656600"/>
</dbReference>
<sequence>GTNMPRAAAVTLTDRPNRQITSTKHIDTLLLSVSPLPVLSIPPPPLPQAPNRTPRTNPPREFPIASSAARVNPSPAGLLPLVGLQPRFVRLGFLTAGRAAGTKP</sequence>
<dbReference type="EnsemblPlants" id="AET7Gv20656600.15">
    <property type="protein sequence ID" value="AET7Gv20656600.15"/>
    <property type="gene ID" value="AET7Gv20656600"/>
</dbReference>
<reference evidence="3" key="2">
    <citation type="journal article" date="2017" name="Nat. Plants">
        <title>The Aegilops tauschii genome reveals multiple impacts of transposons.</title>
        <authorList>
            <person name="Zhao G."/>
            <person name="Zou C."/>
            <person name="Li K."/>
            <person name="Wang K."/>
            <person name="Li T."/>
            <person name="Gao L."/>
            <person name="Zhang X."/>
            <person name="Wang H."/>
            <person name="Yang Z."/>
            <person name="Liu X."/>
            <person name="Jiang W."/>
            <person name="Mao L."/>
            <person name="Kong X."/>
            <person name="Jiao Y."/>
            <person name="Jia J."/>
        </authorList>
    </citation>
    <scope>NUCLEOTIDE SEQUENCE [LARGE SCALE GENOMIC DNA]</scope>
    <source>
        <strain evidence="3">cv. AL8/78</strain>
    </source>
</reference>
<reference evidence="2" key="3">
    <citation type="journal article" date="2017" name="Nature">
        <title>Genome sequence of the progenitor of the wheat D genome Aegilops tauschii.</title>
        <authorList>
            <person name="Luo M.C."/>
            <person name="Gu Y.Q."/>
            <person name="Puiu D."/>
            <person name="Wang H."/>
            <person name="Twardziok S.O."/>
            <person name="Deal K.R."/>
            <person name="Huo N."/>
            <person name="Zhu T."/>
            <person name="Wang L."/>
            <person name="Wang Y."/>
            <person name="McGuire P.E."/>
            <person name="Liu S."/>
            <person name="Long H."/>
            <person name="Ramasamy R.K."/>
            <person name="Rodriguez J.C."/>
            <person name="Van S.L."/>
            <person name="Yuan L."/>
            <person name="Wang Z."/>
            <person name="Xia Z."/>
            <person name="Xiao L."/>
            <person name="Anderson O.D."/>
            <person name="Ouyang S."/>
            <person name="Liang Y."/>
            <person name="Zimin A.V."/>
            <person name="Pertea G."/>
            <person name="Qi P."/>
            <person name="Bennetzen J.L."/>
            <person name="Dai X."/>
            <person name="Dawson M.W."/>
            <person name="Muller H.G."/>
            <person name="Kugler K."/>
            <person name="Rivarola-Duarte L."/>
            <person name="Spannagl M."/>
            <person name="Mayer K.F.X."/>
            <person name="Lu F.H."/>
            <person name="Bevan M.W."/>
            <person name="Leroy P."/>
            <person name="Li P."/>
            <person name="You F.M."/>
            <person name="Sun Q."/>
            <person name="Liu Z."/>
            <person name="Lyons E."/>
            <person name="Wicker T."/>
            <person name="Salzberg S.L."/>
            <person name="Devos K.M."/>
            <person name="Dvorak J."/>
        </authorList>
    </citation>
    <scope>NUCLEOTIDE SEQUENCE [LARGE SCALE GENOMIC DNA]</scope>
    <source>
        <strain evidence="2">cv. AL8/78</strain>
    </source>
</reference>
<keyword evidence="3" id="KW-1185">Reference proteome</keyword>
<reference evidence="3" key="1">
    <citation type="journal article" date="2014" name="Science">
        <title>Ancient hybridizations among the ancestral genomes of bread wheat.</title>
        <authorList>
            <consortium name="International Wheat Genome Sequencing Consortium,"/>
            <person name="Marcussen T."/>
            <person name="Sandve S.R."/>
            <person name="Heier L."/>
            <person name="Spannagl M."/>
            <person name="Pfeifer M."/>
            <person name="Jakobsen K.S."/>
            <person name="Wulff B.B."/>
            <person name="Steuernagel B."/>
            <person name="Mayer K.F."/>
            <person name="Olsen O.A."/>
        </authorList>
    </citation>
    <scope>NUCLEOTIDE SEQUENCE [LARGE SCALE GENOMIC DNA]</scope>
    <source>
        <strain evidence="3">cv. AL8/78</strain>
    </source>
</reference>
<name>A0A453RQ29_AEGTS</name>
<feature type="region of interest" description="Disordered" evidence="1">
    <location>
        <begin position="1"/>
        <end position="20"/>
    </location>
</feature>
<reference evidence="2" key="5">
    <citation type="journal article" date="2021" name="G3 (Bethesda)">
        <title>Aegilops tauschii genome assembly Aet v5.0 features greater sequence contiguity and improved annotation.</title>
        <authorList>
            <person name="Wang L."/>
            <person name="Zhu T."/>
            <person name="Rodriguez J.C."/>
            <person name="Deal K.R."/>
            <person name="Dubcovsky J."/>
            <person name="McGuire P.E."/>
            <person name="Lux T."/>
            <person name="Spannagl M."/>
            <person name="Mayer K.F.X."/>
            <person name="Baldrich P."/>
            <person name="Meyers B.C."/>
            <person name="Huo N."/>
            <person name="Gu Y.Q."/>
            <person name="Zhou H."/>
            <person name="Devos K.M."/>
            <person name="Bennetzen J.L."/>
            <person name="Unver T."/>
            <person name="Budak H."/>
            <person name="Gulick P.J."/>
            <person name="Galiba G."/>
            <person name="Kalapos B."/>
            <person name="Nelson D.R."/>
            <person name="Li P."/>
            <person name="You F.M."/>
            <person name="Luo M.C."/>
            <person name="Dvorak J."/>
        </authorList>
    </citation>
    <scope>NUCLEOTIDE SEQUENCE [LARGE SCALE GENOMIC DNA]</scope>
    <source>
        <strain evidence="2">cv. AL8/78</strain>
    </source>
</reference>